<feature type="region of interest" description="Disordered" evidence="1">
    <location>
        <begin position="1"/>
        <end position="37"/>
    </location>
</feature>
<dbReference type="EMBL" id="BAAANK010000003">
    <property type="protein sequence ID" value="GAA1831466.1"/>
    <property type="molecule type" value="Genomic_DNA"/>
</dbReference>
<protein>
    <submittedName>
        <fullName evidence="2">Uncharacterized protein</fullName>
    </submittedName>
</protein>
<evidence type="ECO:0000256" key="1">
    <source>
        <dbReference type="SAM" id="MobiDB-lite"/>
    </source>
</evidence>
<comment type="caution">
    <text evidence="2">The sequence shown here is derived from an EMBL/GenBank/DDBJ whole genome shotgun (WGS) entry which is preliminary data.</text>
</comment>
<organism evidence="2 3">
    <name type="scientific">Agromyces salentinus</name>
    <dbReference type="NCBI Taxonomy" id="269421"/>
    <lineage>
        <taxon>Bacteria</taxon>
        <taxon>Bacillati</taxon>
        <taxon>Actinomycetota</taxon>
        <taxon>Actinomycetes</taxon>
        <taxon>Micrococcales</taxon>
        <taxon>Microbacteriaceae</taxon>
        <taxon>Agromyces</taxon>
    </lineage>
</organism>
<dbReference type="Proteomes" id="UP001501746">
    <property type="component" value="Unassembled WGS sequence"/>
</dbReference>
<reference evidence="3" key="1">
    <citation type="journal article" date="2019" name="Int. J. Syst. Evol. Microbiol.">
        <title>The Global Catalogue of Microorganisms (GCM) 10K type strain sequencing project: providing services to taxonomists for standard genome sequencing and annotation.</title>
        <authorList>
            <consortium name="The Broad Institute Genomics Platform"/>
            <consortium name="The Broad Institute Genome Sequencing Center for Infectious Disease"/>
            <person name="Wu L."/>
            <person name="Ma J."/>
        </authorList>
    </citation>
    <scope>NUCLEOTIDE SEQUENCE [LARGE SCALE GENOMIC DNA]</scope>
    <source>
        <strain evidence="3">JCM 14323</strain>
    </source>
</reference>
<name>A0ABP4Z1T0_9MICO</name>
<accession>A0ABP4Z1T0</accession>
<sequence>MSEHENENVVTESTTGTQDAPIQDGSTTDADDGDRLEGVIEQIRADMLTGRADDVQRMARERLEQAGLSATQNDVDAVVSAVQSAS</sequence>
<dbReference type="RefSeq" id="WP_157427508.1">
    <property type="nucleotide sequence ID" value="NZ_BAAANK010000003.1"/>
</dbReference>
<evidence type="ECO:0000313" key="2">
    <source>
        <dbReference type="EMBL" id="GAA1831466.1"/>
    </source>
</evidence>
<gene>
    <name evidence="2" type="ORF">GCM10009750_14330</name>
</gene>
<feature type="compositionally biased region" description="Polar residues" evidence="1">
    <location>
        <begin position="8"/>
        <end position="28"/>
    </location>
</feature>
<evidence type="ECO:0000313" key="3">
    <source>
        <dbReference type="Proteomes" id="UP001501746"/>
    </source>
</evidence>
<proteinExistence type="predicted"/>
<keyword evidence="3" id="KW-1185">Reference proteome</keyword>